<comment type="caution">
    <text evidence="4">The sequence shown here is derived from an EMBL/GenBank/DDBJ whole genome shotgun (WGS) entry which is preliminary data.</text>
</comment>
<dbReference type="EMBL" id="QXXQ01000005">
    <property type="protein sequence ID" value="RID91771.1"/>
    <property type="molecule type" value="Genomic_DNA"/>
</dbReference>
<keyword evidence="3" id="KW-1133">Transmembrane helix</keyword>
<gene>
    <name evidence="4" type="ORF">D2N39_11035</name>
</gene>
<dbReference type="PANTHER" id="PTHR21461">
    <property type="entry name" value="GLYCOSYLTRANSFERASE FAMILY 92 PROTEIN"/>
    <property type="match status" value="1"/>
</dbReference>
<protein>
    <submittedName>
        <fullName evidence="4">Glycosyltransferase family 2 protein</fullName>
    </submittedName>
</protein>
<evidence type="ECO:0000313" key="4">
    <source>
        <dbReference type="EMBL" id="RID91771.1"/>
    </source>
</evidence>
<keyword evidence="4" id="KW-0808">Transferase</keyword>
<comment type="subcellular location">
    <subcellularLocation>
        <location evidence="1">Membrane</location>
        <topology evidence="1">Single-pass membrane protein</topology>
    </subcellularLocation>
</comment>
<dbReference type="AlphaFoldDB" id="A0A398BSB3"/>
<evidence type="ECO:0000256" key="2">
    <source>
        <dbReference type="ARBA" id="ARBA00022692"/>
    </source>
</evidence>
<accession>A0A398BSB3</accession>
<dbReference type="GO" id="GO:0005737">
    <property type="term" value="C:cytoplasm"/>
    <property type="evidence" value="ECO:0007669"/>
    <property type="project" value="TreeGrafter"/>
</dbReference>
<dbReference type="Pfam" id="PF13704">
    <property type="entry name" value="Glyco_tranf_2_4"/>
    <property type="match status" value="1"/>
</dbReference>
<dbReference type="Proteomes" id="UP000266649">
    <property type="component" value="Unassembled WGS sequence"/>
</dbReference>
<keyword evidence="5" id="KW-1185">Reference proteome</keyword>
<evidence type="ECO:0000256" key="3">
    <source>
        <dbReference type="ARBA" id="ARBA00022989"/>
    </source>
</evidence>
<name>A0A398BSB3_9RHOB</name>
<evidence type="ECO:0000313" key="5">
    <source>
        <dbReference type="Proteomes" id="UP000266649"/>
    </source>
</evidence>
<dbReference type="SUPFAM" id="SSF53448">
    <property type="entry name" value="Nucleotide-diphospho-sugar transferases"/>
    <property type="match status" value="1"/>
</dbReference>
<dbReference type="GO" id="GO:0016757">
    <property type="term" value="F:glycosyltransferase activity"/>
    <property type="evidence" value="ECO:0007669"/>
    <property type="project" value="TreeGrafter"/>
</dbReference>
<keyword evidence="2" id="KW-0812">Transmembrane</keyword>
<sequence>MRGLRRRLTARCAPPNLRKTQEEAVRATVVCSMRNEGPFIVEWVVWYRMLGFTDLVVVTNDCTDPSPDLLDALQAAGWLVHLRSDVPAGGKVTAAKLRQAKRHRAVRRADWVLVCDVDEFLVIHRGAGKLADLLGDTPDFTAMAINWRVFGTSGVERWEDAPTHRSFLNAGPTRNWISRWIKVIHRMPLAFRALGEHGPRGLDPAAEPAPRLVNADGRPIPGWPDEQNYLRVLPPELTTHTGAQMNHYMLRSEESWGLKRGTPSAVQGADRYNDSYYRSTNRNERRDLSALRYEAEFDAIHAQAMALPGVMRLHHLCCADYAARLAEKAGMAPQEDARWRHHMAAAEQGAG</sequence>
<keyword evidence="3" id="KW-0472">Membrane</keyword>
<reference evidence="4 5" key="1">
    <citation type="submission" date="2018-09" db="EMBL/GenBank/DDBJ databases">
        <title>Gemmobacter lutimaris sp. nov., a marine bacterium isolated from tidal flat.</title>
        <authorList>
            <person name="Lee D.W."/>
            <person name="Yoo Y."/>
            <person name="Kim J.-J."/>
            <person name="Kim B.S."/>
        </authorList>
    </citation>
    <scope>NUCLEOTIDE SEQUENCE [LARGE SCALE GENOMIC DNA]</scope>
    <source>
        <strain evidence="4 5">YJ-T1-11</strain>
    </source>
</reference>
<evidence type="ECO:0000256" key="1">
    <source>
        <dbReference type="ARBA" id="ARBA00004167"/>
    </source>
</evidence>
<proteinExistence type="predicted"/>
<dbReference type="GO" id="GO:0016020">
    <property type="term" value="C:membrane"/>
    <property type="evidence" value="ECO:0007669"/>
    <property type="project" value="UniProtKB-SubCell"/>
</dbReference>
<dbReference type="InterPro" id="IPR029044">
    <property type="entry name" value="Nucleotide-diphossugar_trans"/>
</dbReference>
<dbReference type="PANTHER" id="PTHR21461:SF69">
    <property type="entry name" value="GLYCOSYLTRANSFERASE FAMILY 92 PROTEIN"/>
    <property type="match status" value="1"/>
</dbReference>
<organism evidence="4 5">
    <name type="scientific">Gemmobacter lutimaris</name>
    <dbReference type="NCBI Taxonomy" id="2306023"/>
    <lineage>
        <taxon>Bacteria</taxon>
        <taxon>Pseudomonadati</taxon>
        <taxon>Pseudomonadota</taxon>
        <taxon>Alphaproteobacteria</taxon>
        <taxon>Rhodobacterales</taxon>
        <taxon>Paracoccaceae</taxon>
        <taxon>Gemmobacter</taxon>
    </lineage>
</organism>